<dbReference type="AlphaFoldDB" id="A0A317CRT1"/>
<dbReference type="SFLD" id="SFLDF00275">
    <property type="entry name" value="adenosine_C2_methyltransferase"/>
    <property type="match status" value="1"/>
</dbReference>
<dbReference type="NCBIfam" id="TIGR00048">
    <property type="entry name" value="rRNA_mod_RlmN"/>
    <property type="match status" value="1"/>
</dbReference>
<dbReference type="GO" id="GO:0070040">
    <property type="term" value="F:rRNA (adenine(2503)-C2-)-methyltransferase activity"/>
    <property type="evidence" value="ECO:0007669"/>
    <property type="project" value="UniProtKB-UniRule"/>
</dbReference>
<evidence type="ECO:0000256" key="9">
    <source>
        <dbReference type="ARBA" id="ARBA00022694"/>
    </source>
</evidence>
<dbReference type="CDD" id="cd01335">
    <property type="entry name" value="Radical_SAM"/>
    <property type="match status" value="1"/>
</dbReference>
<dbReference type="PROSITE" id="PS51918">
    <property type="entry name" value="RADICAL_SAM"/>
    <property type="match status" value="1"/>
</dbReference>
<dbReference type="Pfam" id="PF04055">
    <property type="entry name" value="Radical_SAM"/>
    <property type="match status" value="1"/>
</dbReference>
<feature type="binding site" evidence="14">
    <location>
        <position position="117"/>
    </location>
    <ligand>
        <name>[4Fe-4S] cluster</name>
        <dbReference type="ChEBI" id="CHEBI:49883"/>
        <note>4Fe-4S-S-AdoMet</note>
    </ligand>
</feature>
<dbReference type="GO" id="GO:0002935">
    <property type="term" value="F:tRNA (adenine(37)-C2)-methyltransferase activity"/>
    <property type="evidence" value="ECO:0007669"/>
    <property type="project" value="UniProtKB-UniRule"/>
</dbReference>
<dbReference type="Proteomes" id="UP000245539">
    <property type="component" value="Unassembled WGS sequence"/>
</dbReference>
<dbReference type="GO" id="GO:0051539">
    <property type="term" value="F:4 iron, 4 sulfur cluster binding"/>
    <property type="evidence" value="ECO:0007669"/>
    <property type="project" value="UniProtKB-UniRule"/>
</dbReference>
<feature type="active site" description="Proton acceptor" evidence="14">
    <location>
        <position position="97"/>
    </location>
</feature>
<evidence type="ECO:0000256" key="1">
    <source>
        <dbReference type="ARBA" id="ARBA00004496"/>
    </source>
</evidence>
<dbReference type="InterPro" id="IPR040072">
    <property type="entry name" value="Methyltransferase_A"/>
</dbReference>
<evidence type="ECO:0000256" key="6">
    <source>
        <dbReference type="ARBA" id="ARBA00022603"/>
    </source>
</evidence>
<keyword evidence="13 14" id="KW-1015">Disulfide bond</keyword>
<dbReference type="GO" id="GO:0000049">
    <property type="term" value="F:tRNA binding"/>
    <property type="evidence" value="ECO:0007669"/>
    <property type="project" value="UniProtKB-UniRule"/>
</dbReference>
<keyword evidence="6 14" id="KW-0489">Methyltransferase</keyword>
<comment type="subcellular location">
    <subcellularLocation>
        <location evidence="1 14">Cytoplasm</location>
    </subcellularLocation>
</comment>
<dbReference type="PANTHER" id="PTHR30544:SF5">
    <property type="entry name" value="RADICAL SAM CORE DOMAIN-CONTAINING PROTEIN"/>
    <property type="match status" value="1"/>
</dbReference>
<dbReference type="OrthoDB" id="9793973at2"/>
<dbReference type="SFLD" id="SFLDG01062">
    <property type="entry name" value="methyltransferase_(Class_A)"/>
    <property type="match status" value="1"/>
</dbReference>
<feature type="binding site" evidence="14">
    <location>
        <position position="302"/>
    </location>
    <ligand>
        <name>S-adenosyl-L-methionine</name>
        <dbReference type="ChEBI" id="CHEBI:59789"/>
    </ligand>
</feature>
<evidence type="ECO:0000256" key="3">
    <source>
        <dbReference type="ARBA" id="ARBA00022485"/>
    </source>
</evidence>
<dbReference type="InterPro" id="IPR048641">
    <property type="entry name" value="RlmN_N"/>
</dbReference>
<dbReference type="EMBL" id="QGKM01000013">
    <property type="protein sequence ID" value="PWQ99140.1"/>
    <property type="molecule type" value="Genomic_DNA"/>
</dbReference>
<evidence type="ECO:0000256" key="5">
    <source>
        <dbReference type="ARBA" id="ARBA00022552"/>
    </source>
</evidence>
<dbReference type="SFLD" id="SFLDS00029">
    <property type="entry name" value="Radical_SAM"/>
    <property type="match status" value="1"/>
</dbReference>
<dbReference type="HAMAP" id="MF_01849">
    <property type="entry name" value="RNA_methyltr_RlmN"/>
    <property type="match status" value="1"/>
</dbReference>
<dbReference type="GO" id="GO:0019843">
    <property type="term" value="F:rRNA binding"/>
    <property type="evidence" value="ECO:0007669"/>
    <property type="project" value="UniProtKB-UniRule"/>
</dbReference>
<protein>
    <recommendedName>
        <fullName evidence="14">Dual-specificity RNA methyltransferase RlmN</fullName>
        <ecNumber evidence="14">2.1.1.192</ecNumber>
    </recommendedName>
    <alternativeName>
        <fullName evidence="14">23S rRNA (adenine(2503)-C(2))-methyltransferase</fullName>
    </alternativeName>
    <alternativeName>
        <fullName evidence="14">23S rRNA m2A2503 methyltransferase</fullName>
    </alternativeName>
    <alternativeName>
        <fullName evidence="14">Ribosomal RNA large subunit methyltransferase N</fullName>
    </alternativeName>
    <alternativeName>
        <fullName evidence="14">tRNA (adenine(37)-C(2))-methyltransferase</fullName>
    </alternativeName>
    <alternativeName>
        <fullName evidence="14">tRNA m2A37 methyltransferase</fullName>
    </alternativeName>
</protein>
<dbReference type="InterPro" id="IPR027492">
    <property type="entry name" value="RNA_MTrfase_RlmN"/>
</dbReference>
<keyword evidence="4 14" id="KW-0963">Cytoplasm</keyword>
<dbReference type="PANTHER" id="PTHR30544">
    <property type="entry name" value="23S RRNA METHYLTRANSFERASE"/>
    <property type="match status" value="1"/>
</dbReference>
<comment type="catalytic activity">
    <reaction evidence="14">
        <text>adenosine(37) in tRNA + 2 reduced [2Fe-2S]-[ferredoxin] + 2 S-adenosyl-L-methionine = 2-methyladenosine(37) in tRNA + 5'-deoxyadenosine + L-methionine + 2 oxidized [2Fe-2S]-[ferredoxin] + S-adenosyl-L-homocysteine</text>
        <dbReference type="Rhea" id="RHEA:43332"/>
        <dbReference type="Rhea" id="RHEA-COMP:10000"/>
        <dbReference type="Rhea" id="RHEA-COMP:10001"/>
        <dbReference type="Rhea" id="RHEA-COMP:10162"/>
        <dbReference type="Rhea" id="RHEA-COMP:10485"/>
        <dbReference type="ChEBI" id="CHEBI:17319"/>
        <dbReference type="ChEBI" id="CHEBI:33737"/>
        <dbReference type="ChEBI" id="CHEBI:33738"/>
        <dbReference type="ChEBI" id="CHEBI:57844"/>
        <dbReference type="ChEBI" id="CHEBI:57856"/>
        <dbReference type="ChEBI" id="CHEBI:59789"/>
        <dbReference type="ChEBI" id="CHEBI:74411"/>
        <dbReference type="ChEBI" id="CHEBI:74497"/>
        <dbReference type="EC" id="2.1.1.192"/>
    </reaction>
</comment>
<evidence type="ECO:0000259" key="15">
    <source>
        <dbReference type="PROSITE" id="PS51918"/>
    </source>
</evidence>
<reference evidence="16 17" key="1">
    <citation type="submission" date="2018-05" db="EMBL/GenBank/DDBJ databases">
        <title>Leucothrix arctica sp. nov., isolated from Arctic seawater.</title>
        <authorList>
            <person name="Choi A."/>
            <person name="Baek K."/>
        </authorList>
    </citation>
    <scope>NUCLEOTIDE SEQUENCE [LARGE SCALE GENOMIC DNA]</scope>
    <source>
        <strain evidence="16 17">JCM 18388</strain>
    </source>
</reference>
<comment type="cofactor">
    <cofactor evidence="14">
        <name>[4Fe-4S] cluster</name>
        <dbReference type="ChEBI" id="CHEBI:49883"/>
    </cofactor>
    <text evidence="14">Binds 1 [4Fe-4S] cluster. The cluster is coordinated with 3 cysteines and an exchangeable S-adenosyl-L-methionine.</text>
</comment>
<sequence>MSQAGTDKINLLDMSSDKMKEFLLQRGEKPFRATQLIKWLHQYLVDDLDQMTNISKAMRADLAEIAEIRLPEVVLDQASADGTHKWVLRLADGNCIETVYIPESERGTLCVSSQVGCALDCTFCSTARQGFSRNLTVGEIIGQLWIARKTLQPDPNANRAVTNVVMMGMGEPLLNFENVVDAMSLMLDDNAYGLSKRRVTLSTSGVIPALDRLRERIDVSLAVSLHAPNDELRDKLVPVNKKYPIKDLIAACHRFLDGKAAREHITMEYVMLDGVNDSDEHARELIQTLKGLSVKVNLIPFNPFPDTRYKRSSNNRIHRFYEILANAGMVVMTRKTRGDDIDAACGQLAGEVQDRSRRKIHFARLEKEIT</sequence>
<dbReference type="Gene3D" id="1.10.150.530">
    <property type="match status" value="1"/>
</dbReference>
<dbReference type="Gene3D" id="3.20.20.70">
    <property type="entry name" value="Aldolase class I"/>
    <property type="match status" value="1"/>
</dbReference>
<evidence type="ECO:0000256" key="11">
    <source>
        <dbReference type="ARBA" id="ARBA00023004"/>
    </source>
</evidence>
<keyword evidence="8 14" id="KW-0949">S-adenosyl-L-methionine</keyword>
<comment type="caution">
    <text evidence="14">Lacks conserved residue(s) required for the propagation of feature annotation.</text>
</comment>
<feature type="binding site" evidence="14">
    <location>
        <begin position="170"/>
        <end position="171"/>
    </location>
    <ligand>
        <name>S-adenosyl-L-methionine</name>
        <dbReference type="ChEBI" id="CHEBI:59789"/>
    </ligand>
</feature>
<comment type="caution">
    <text evidence="16">The sequence shown here is derived from an EMBL/GenBank/DDBJ whole genome shotgun (WGS) entry which is preliminary data.</text>
</comment>
<evidence type="ECO:0000256" key="10">
    <source>
        <dbReference type="ARBA" id="ARBA00022723"/>
    </source>
</evidence>
<dbReference type="Pfam" id="PF21016">
    <property type="entry name" value="RlmN_N"/>
    <property type="match status" value="1"/>
</dbReference>
<comment type="catalytic activity">
    <reaction evidence="14">
        <text>adenosine(2503) in 23S rRNA + 2 reduced [2Fe-2S]-[ferredoxin] + 2 S-adenosyl-L-methionine = 2-methyladenosine(2503) in 23S rRNA + 5'-deoxyadenosine + L-methionine + 2 oxidized [2Fe-2S]-[ferredoxin] + S-adenosyl-L-homocysteine</text>
        <dbReference type="Rhea" id="RHEA:42916"/>
        <dbReference type="Rhea" id="RHEA-COMP:10000"/>
        <dbReference type="Rhea" id="RHEA-COMP:10001"/>
        <dbReference type="Rhea" id="RHEA-COMP:10152"/>
        <dbReference type="Rhea" id="RHEA-COMP:10282"/>
        <dbReference type="ChEBI" id="CHEBI:17319"/>
        <dbReference type="ChEBI" id="CHEBI:33737"/>
        <dbReference type="ChEBI" id="CHEBI:33738"/>
        <dbReference type="ChEBI" id="CHEBI:57844"/>
        <dbReference type="ChEBI" id="CHEBI:57856"/>
        <dbReference type="ChEBI" id="CHEBI:59789"/>
        <dbReference type="ChEBI" id="CHEBI:74411"/>
        <dbReference type="ChEBI" id="CHEBI:74497"/>
        <dbReference type="EC" id="2.1.1.192"/>
    </reaction>
</comment>
<dbReference type="GO" id="GO:0005737">
    <property type="term" value="C:cytoplasm"/>
    <property type="evidence" value="ECO:0007669"/>
    <property type="project" value="UniProtKB-SubCell"/>
</dbReference>
<comment type="miscellaneous">
    <text evidence="14">Reaction proceeds by a ping-pong mechanism involving intermediate methylation of a conserved cysteine residue.</text>
</comment>
<evidence type="ECO:0000313" key="16">
    <source>
        <dbReference type="EMBL" id="PWQ99140.1"/>
    </source>
</evidence>
<feature type="binding site" evidence="14">
    <location>
        <position position="202"/>
    </location>
    <ligand>
        <name>S-adenosyl-L-methionine</name>
        <dbReference type="ChEBI" id="CHEBI:59789"/>
    </ligand>
</feature>
<organism evidence="16 17">
    <name type="scientific">Leucothrix pacifica</name>
    <dbReference type="NCBI Taxonomy" id="1247513"/>
    <lineage>
        <taxon>Bacteria</taxon>
        <taxon>Pseudomonadati</taxon>
        <taxon>Pseudomonadota</taxon>
        <taxon>Gammaproteobacteria</taxon>
        <taxon>Thiotrichales</taxon>
        <taxon>Thiotrichaceae</taxon>
        <taxon>Leucothrix</taxon>
    </lineage>
</organism>
<comment type="similarity">
    <text evidence="2 14">Belongs to the radical SAM superfamily. RlmN family.</text>
</comment>
<feature type="domain" description="Radical SAM core" evidence="15">
    <location>
        <begin position="103"/>
        <end position="340"/>
    </location>
</feature>
<dbReference type="EC" id="2.1.1.192" evidence="14"/>
<evidence type="ECO:0000256" key="13">
    <source>
        <dbReference type="ARBA" id="ARBA00023157"/>
    </source>
</evidence>
<keyword evidence="10 14" id="KW-0479">Metal-binding</keyword>
<proteinExistence type="inferred from homology"/>
<keyword evidence="5 14" id="KW-0698">rRNA processing</keyword>
<feature type="binding site" evidence="14">
    <location>
        <position position="121"/>
    </location>
    <ligand>
        <name>[4Fe-4S] cluster</name>
        <dbReference type="ChEBI" id="CHEBI:49883"/>
        <note>4Fe-4S-S-AdoMet</note>
    </ligand>
</feature>
<keyword evidence="11 14" id="KW-0408">Iron</keyword>
<dbReference type="RefSeq" id="WP_109836901.1">
    <property type="nucleotide sequence ID" value="NZ_QGKM01000013.1"/>
</dbReference>
<dbReference type="SUPFAM" id="SSF102114">
    <property type="entry name" value="Radical SAM enzymes"/>
    <property type="match status" value="1"/>
</dbReference>
<evidence type="ECO:0000256" key="8">
    <source>
        <dbReference type="ARBA" id="ARBA00022691"/>
    </source>
</evidence>
<evidence type="ECO:0000256" key="2">
    <source>
        <dbReference type="ARBA" id="ARBA00007544"/>
    </source>
</evidence>
<feature type="active site" description="S-methylcysteine intermediate" evidence="14">
    <location>
        <position position="345"/>
    </location>
</feature>
<feature type="binding site" evidence="14">
    <location>
        <position position="124"/>
    </location>
    <ligand>
        <name>[4Fe-4S] cluster</name>
        <dbReference type="ChEBI" id="CHEBI:49883"/>
        <note>4Fe-4S-S-AdoMet</note>
    </ligand>
</feature>
<gene>
    <name evidence="14 16" type="primary">rlmN</name>
    <name evidence="16" type="ORF">DKW60_06820</name>
</gene>
<keyword evidence="17" id="KW-1185">Reference proteome</keyword>
<dbReference type="GO" id="GO:0046872">
    <property type="term" value="F:metal ion binding"/>
    <property type="evidence" value="ECO:0007669"/>
    <property type="project" value="UniProtKB-KW"/>
</dbReference>
<keyword evidence="3 14" id="KW-0004">4Fe-4S</keyword>
<dbReference type="InterPro" id="IPR058240">
    <property type="entry name" value="rSAM_sf"/>
</dbReference>
<accession>A0A317CRT1</accession>
<dbReference type="GO" id="GO:0030488">
    <property type="term" value="P:tRNA methylation"/>
    <property type="evidence" value="ECO:0007669"/>
    <property type="project" value="UniProtKB-UniRule"/>
</dbReference>
<keyword evidence="12 14" id="KW-0411">Iron-sulfur</keyword>
<keyword evidence="9 14" id="KW-0819">tRNA processing</keyword>
<evidence type="ECO:0000256" key="4">
    <source>
        <dbReference type="ARBA" id="ARBA00022490"/>
    </source>
</evidence>
<dbReference type="InterPro" id="IPR007197">
    <property type="entry name" value="rSAM"/>
</dbReference>
<dbReference type="InterPro" id="IPR013785">
    <property type="entry name" value="Aldolase_TIM"/>
</dbReference>
<evidence type="ECO:0000256" key="7">
    <source>
        <dbReference type="ARBA" id="ARBA00022679"/>
    </source>
</evidence>
<evidence type="ECO:0000313" key="17">
    <source>
        <dbReference type="Proteomes" id="UP000245539"/>
    </source>
</evidence>
<dbReference type="GO" id="GO:0070475">
    <property type="term" value="P:rRNA base methylation"/>
    <property type="evidence" value="ECO:0007669"/>
    <property type="project" value="UniProtKB-UniRule"/>
</dbReference>
<dbReference type="PIRSF" id="PIRSF006004">
    <property type="entry name" value="CHP00048"/>
    <property type="match status" value="1"/>
</dbReference>
<feature type="binding site" evidence="14">
    <location>
        <begin position="224"/>
        <end position="226"/>
    </location>
    <ligand>
        <name>S-adenosyl-L-methionine</name>
        <dbReference type="ChEBI" id="CHEBI:59789"/>
    </ligand>
</feature>
<comment type="function">
    <text evidence="14">Specifically methylates position 2 of adenine 2503 in 23S rRNA and position 2 of adenine 37 in tRNAs. m2A2503 modification seems to play a crucial role in the proofreading step occurring at the peptidyl transferase center and thus would serve to optimize ribosomal fidelity.</text>
</comment>
<dbReference type="FunFam" id="3.20.20.70:FF:000008">
    <property type="entry name" value="Dual-specificity RNA methyltransferase RlmN"/>
    <property type="match status" value="1"/>
</dbReference>
<evidence type="ECO:0000256" key="14">
    <source>
        <dbReference type="HAMAP-Rule" id="MF_01849"/>
    </source>
</evidence>
<evidence type="ECO:0000256" key="12">
    <source>
        <dbReference type="ARBA" id="ARBA00023014"/>
    </source>
</evidence>
<dbReference type="FunFam" id="1.10.150.530:FF:000003">
    <property type="entry name" value="Dual-specificity RNA methyltransferase RlmN"/>
    <property type="match status" value="1"/>
</dbReference>
<name>A0A317CRT1_9GAMM</name>
<dbReference type="InterPro" id="IPR004383">
    <property type="entry name" value="rRNA_lsu_MTrfase_RlmN/Cfr"/>
</dbReference>
<keyword evidence="7 14" id="KW-0808">Transferase</keyword>